<dbReference type="SUPFAM" id="SSF46785">
    <property type="entry name" value="Winged helix' DNA-binding domain"/>
    <property type="match status" value="1"/>
</dbReference>
<gene>
    <name evidence="1" type="ORF">P5G49_00125</name>
</gene>
<sequence length="110" mass="12554">MTHHLKQYSHFDSASEMEGAAVEHTTLHWNEMTKSDRKVLDVIVSHSEEYGAAKLRCKMIEEAIGRSNATVRRAINKLIKLNVIRKFHYLHPVNCGIDANIYVVLPVRAV</sequence>
<dbReference type="RefSeq" id="WP_301241356.1">
    <property type="nucleotide sequence ID" value="NZ_JAROCC010000001.1"/>
</dbReference>
<accession>A0ABT8JMT7</accession>
<organism evidence="1 2">
    <name type="scientific">Sporosarcina highlanderae</name>
    <dbReference type="NCBI Taxonomy" id="3035916"/>
    <lineage>
        <taxon>Bacteria</taxon>
        <taxon>Bacillati</taxon>
        <taxon>Bacillota</taxon>
        <taxon>Bacilli</taxon>
        <taxon>Bacillales</taxon>
        <taxon>Caryophanaceae</taxon>
        <taxon>Sporosarcina</taxon>
    </lineage>
</organism>
<evidence type="ECO:0000313" key="2">
    <source>
        <dbReference type="Proteomes" id="UP001175097"/>
    </source>
</evidence>
<dbReference type="InterPro" id="IPR036390">
    <property type="entry name" value="WH_DNA-bd_sf"/>
</dbReference>
<comment type="caution">
    <text evidence="1">The sequence shown here is derived from an EMBL/GenBank/DDBJ whole genome shotgun (WGS) entry which is preliminary data.</text>
</comment>
<evidence type="ECO:0008006" key="3">
    <source>
        <dbReference type="Google" id="ProtNLM"/>
    </source>
</evidence>
<dbReference type="InterPro" id="IPR036388">
    <property type="entry name" value="WH-like_DNA-bd_sf"/>
</dbReference>
<dbReference type="Gene3D" id="1.10.10.10">
    <property type="entry name" value="Winged helix-like DNA-binding domain superfamily/Winged helix DNA-binding domain"/>
    <property type="match status" value="1"/>
</dbReference>
<reference evidence="1" key="1">
    <citation type="submission" date="2023-03" db="EMBL/GenBank/DDBJ databases">
        <title>MT1 and MT2 Draft Genomes of Novel Species.</title>
        <authorList>
            <person name="Venkateswaran K."/>
        </authorList>
    </citation>
    <scope>NUCLEOTIDE SEQUENCE</scope>
    <source>
        <strain evidence="1">F6_3S_P_2</strain>
    </source>
</reference>
<name>A0ABT8JMT7_9BACL</name>
<dbReference type="EMBL" id="JAROCC010000001">
    <property type="protein sequence ID" value="MDN4605881.1"/>
    <property type="molecule type" value="Genomic_DNA"/>
</dbReference>
<proteinExistence type="predicted"/>
<keyword evidence="2" id="KW-1185">Reference proteome</keyword>
<evidence type="ECO:0000313" key="1">
    <source>
        <dbReference type="EMBL" id="MDN4605881.1"/>
    </source>
</evidence>
<protein>
    <recommendedName>
        <fullName evidence="3">Helix-turn-helix domain-containing protein</fullName>
    </recommendedName>
</protein>
<dbReference type="Proteomes" id="UP001175097">
    <property type="component" value="Unassembled WGS sequence"/>
</dbReference>